<keyword evidence="6" id="KW-0812">Transmembrane</keyword>
<feature type="compositionally biased region" description="Basic residues" evidence="5">
    <location>
        <begin position="1"/>
        <end position="11"/>
    </location>
</feature>
<proteinExistence type="predicted"/>
<evidence type="ECO:0000256" key="4">
    <source>
        <dbReference type="PROSITE-ProRule" id="PRU00175"/>
    </source>
</evidence>
<feature type="compositionally biased region" description="Basic and acidic residues" evidence="5">
    <location>
        <begin position="12"/>
        <end position="36"/>
    </location>
</feature>
<sequence>MPSHPNTHHPRATREREQERQSIKRERQEKRQEARKSQGGAATMADDMSPGTAVVTLVVGISAPFIIAGSICATYAYRDSLRTGWRRLRVTALGGVTTLEWKLSYNCAICQESMDALEVVRTLSCNHVFHRGESDKCKDGIDKWLRTQPAMFCPVCRQTPRPVLPWKAPPPASPADQEQTDSSLGLEDTAPPQPSPDLEDPPLPVLEEPLLPPSQ</sequence>
<dbReference type="EMBL" id="PQIB02000015">
    <property type="protein sequence ID" value="RLM65331.1"/>
    <property type="molecule type" value="Genomic_DNA"/>
</dbReference>
<evidence type="ECO:0000256" key="5">
    <source>
        <dbReference type="SAM" id="MobiDB-lite"/>
    </source>
</evidence>
<evidence type="ECO:0000256" key="2">
    <source>
        <dbReference type="ARBA" id="ARBA00022771"/>
    </source>
</evidence>
<keyword evidence="6" id="KW-1133">Transmembrane helix</keyword>
<feature type="region of interest" description="Disordered" evidence="5">
    <location>
        <begin position="1"/>
        <end position="46"/>
    </location>
</feature>
<feature type="transmembrane region" description="Helical" evidence="6">
    <location>
        <begin position="53"/>
        <end position="77"/>
    </location>
</feature>
<dbReference type="Pfam" id="PF13639">
    <property type="entry name" value="zf-RING_2"/>
    <property type="match status" value="1"/>
</dbReference>
<evidence type="ECO:0000313" key="8">
    <source>
        <dbReference type="EMBL" id="RLM65331.1"/>
    </source>
</evidence>
<keyword evidence="2 4" id="KW-0863">Zinc-finger</keyword>
<dbReference type="GO" id="GO:0061630">
    <property type="term" value="F:ubiquitin protein ligase activity"/>
    <property type="evidence" value="ECO:0007669"/>
    <property type="project" value="TreeGrafter"/>
</dbReference>
<protein>
    <recommendedName>
        <fullName evidence="7">RING-type domain-containing protein</fullName>
    </recommendedName>
</protein>
<name>A0A3L6PX99_PANMI</name>
<evidence type="ECO:0000259" key="7">
    <source>
        <dbReference type="PROSITE" id="PS50089"/>
    </source>
</evidence>
<keyword evidence="9" id="KW-1185">Reference proteome</keyword>
<dbReference type="PROSITE" id="PS50089">
    <property type="entry name" value="ZF_RING_2"/>
    <property type="match status" value="1"/>
</dbReference>
<dbReference type="AlphaFoldDB" id="A0A3L6PX99"/>
<organism evidence="8 9">
    <name type="scientific">Panicum miliaceum</name>
    <name type="common">Proso millet</name>
    <name type="synonym">Broomcorn millet</name>
    <dbReference type="NCBI Taxonomy" id="4540"/>
    <lineage>
        <taxon>Eukaryota</taxon>
        <taxon>Viridiplantae</taxon>
        <taxon>Streptophyta</taxon>
        <taxon>Embryophyta</taxon>
        <taxon>Tracheophyta</taxon>
        <taxon>Spermatophyta</taxon>
        <taxon>Magnoliopsida</taxon>
        <taxon>Liliopsida</taxon>
        <taxon>Poales</taxon>
        <taxon>Poaceae</taxon>
        <taxon>PACMAD clade</taxon>
        <taxon>Panicoideae</taxon>
        <taxon>Panicodae</taxon>
        <taxon>Paniceae</taxon>
        <taxon>Panicinae</taxon>
        <taxon>Panicum</taxon>
        <taxon>Panicum sect. Panicum</taxon>
    </lineage>
</organism>
<feature type="region of interest" description="Disordered" evidence="5">
    <location>
        <begin position="164"/>
        <end position="215"/>
    </location>
</feature>
<keyword evidence="3" id="KW-0862">Zinc</keyword>
<dbReference type="PANTHER" id="PTHR45969">
    <property type="entry name" value="RING ZINC FINGER PROTEIN-RELATED"/>
    <property type="match status" value="1"/>
</dbReference>
<accession>A0A3L6PX99</accession>
<reference evidence="9" key="1">
    <citation type="journal article" date="2019" name="Nat. Commun.">
        <title>The genome of broomcorn millet.</title>
        <authorList>
            <person name="Zou C."/>
            <person name="Miki D."/>
            <person name="Li D."/>
            <person name="Tang Q."/>
            <person name="Xiao L."/>
            <person name="Rajput S."/>
            <person name="Deng P."/>
            <person name="Jia W."/>
            <person name="Huang R."/>
            <person name="Zhang M."/>
            <person name="Sun Y."/>
            <person name="Hu J."/>
            <person name="Fu X."/>
            <person name="Schnable P.S."/>
            <person name="Li F."/>
            <person name="Zhang H."/>
            <person name="Feng B."/>
            <person name="Zhu X."/>
            <person name="Liu R."/>
            <person name="Schnable J.C."/>
            <person name="Zhu J.-K."/>
            <person name="Zhang H."/>
        </authorList>
    </citation>
    <scope>NUCLEOTIDE SEQUENCE [LARGE SCALE GENOMIC DNA]</scope>
</reference>
<evidence type="ECO:0000256" key="6">
    <source>
        <dbReference type="SAM" id="Phobius"/>
    </source>
</evidence>
<dbReference type="Gene3D" id="3.30.40.10">
    <property type="entry name" value="Zinc/RING finger domain, C3HC4 (zinc finger)"/>
    <property type="match status" value="1"/>
</dbReference>
<dbReference type="OrthoDB" id="693812at2759"/>
<evidence type="ECO:0000256" key="3">
    <source>
        <dbReference type="ARBA" id="ARBA00022833"/>
    </source>
</evidence>
<dbReference type="GO" id="GO:0008270">
    <property type="term" value="F:zinc ion binding"/>
    <property type="evidence" value="ECO:0007669"/>
    <property type="project" value="UniProtKB-KW"/>
</dbReference>
<keyword evidence="6" id="KW-0472">Membrane</keyword>
<dbReference type="InterPro" id="IPR001841">
    <property type="entry name" value="Znf_RING"/>
</dbReference>
<dbReference type="STRING" id="4540.A0A3L6PX99"/>
<keyword evidence="1" id="KW-0479">Metal-binding</keyword>
<dbReference type="SUPFAM" id="SSF57850">
    <property type="entry name" value="RING/U-box"/>
    <property type="match status" value="1"/>
</dbReference>
<evidence type="ECO:0000313" key="9">
    <source>
        <dbReference type="Proteomes" id="UP000275267"/>
    </source>
</evidence>
<gene>
    <name evidence="8" type="ORF">C2845_PM16G12590</name>
</gene>
<dbReference type="InterPro" id="IPR013083">
    <property type="entry name" value="Znf_RING/FYVE/PHD"/>
</dbReference>
<evidence type="ECO:0000256" key="1">
    <source>
        <dbReference type="ARBA" id="ARBA00022723"/>
    </source>
</evidence>
<feature type="domain" description="RING-type" evidence="7">
    <location>
        <begin position="107"/>
        <end position="157"/>
    </location>
</feature>
<dbReference type="Proteomes" id="UP000275267">
    <property type="component" value="Unassembled WGS sequence"/>
</dbReference>
<dbReference type="PANTHER" id="PTHR45969:SF90">
    <property type="entry name" value="OJ991113_30.9 PROTEIN"/>
    <property type="match status" value="1"/>
</dbReference>
<comment type="caution">
    <text evidence="8">The sequence shown here is derived from an EMBL/GenBank/DDBJ whole genome shotgun (WGS) entry which is preliminary data.</text>
</comment>
<dbReference type="GO" id="GO:0016567">
    <property type="term" value="P:protein ubiquitination"/>
    <property type="evidence" value="ECO:0007669"/>
    <property type="project" value="TreeGrafter"/>
</dbReference>